<accession>A0AAN8SHX6</accession>
<dbReference type="GO" id="GO:0016020">
    <property type="term" value="C:membrane"/>
    <property type="evidence" value="ECO:0007669"/>
    <property type="project" value="UniProtKB-SubCell"/>
</dbReference>
<sequence>MVKKRSLAGNAAVGVFVIALVTTFVAFCSPSWLVSDYRITGAKLEKMGLWTHCFRSLPDPRDEYQKRFFVGCRWVYDPFTTGYDQIRGYLLPSFMVATQFFFTLAFLGVMISLFLILLYFLCCGPDQGRYIQLIRIIAFLLLGSGLSGGLAVIIFACLGNTDNWMPEHANNYLGWSFGLGVVGCVATIVSSVLFFTEVTIQRKKRKLLKESQTRFTIEQESKA</sequence>
<evidence type="ECO:0000313" key="6">
    <source>
        <dbReference type="EMBL" id="KAK6633345.1"/>
    </source>
</evidence>
<dbReference type="PANTHER" id="PTHR21284:SF6">
    <property type="entry name" value="SINUOUS"/>
    <property type="match status" value="1"/>
</dbReference>
<evidence type="ECO:0000313" key="8">
    <source>
        <dbReference type="Proteomes" id="UP001359485"/>
    </source>
</evidence>
<comment type="caution">
    <text evidence="7">The sequence shown here is derived from an EMBL/GenBank/DDBJ whole genome shotgun (WGS) entry which is preliminary data.</text>
</comment>
<keyword evidence="2 5" id="KW-0812">Transmembrane</keyword>
<dbReference type="Gene3D" id="1.20.140.150">
    <property type="match status" value="1"/>
</dbReference>
<dbReference type="GO" id="GO:0005918">
    <property type="term" value="C:septate junction"/>
    <property type="evidence" value="ECO:0007669"/>
    <property type="project" value="TreeGrafter"/>
</dbReference>
<dbReference type="AlphaFoldDB" id="A0AAN8SHX6"/>
<gene>
    <name evidence="7" type="ORF">RUM43_000913</name>
    <name evidence="6" type="ORF">RUM44_003947</name>
</gene>
<evidence type="ECO:0000313" key="9">
    <source>
        <dbReference type="Proteomes" id="UP001372834"/>
    </source>
</evidence>
<dbReference type="Proteomes" id="UP001372834">
    <property type="component" value="Unassembled WGS sequence"/>
</dbReference>
<evidence type="ECO:0000313" key="7">
    <source>
        <dbReference type="EMBL" id="KAK6644645.1"/>
    </source>
</evidence>
<dbReference type="EMBL" id="JAWJWE010000001">
    <property type="protein sequence ID" value="KAK6644645.1"/>
    <property type="molecule type" value="Genomic_DNA"/>
</dbReference>
<evidence type="ECO:0000256" key="4">
    <source>
        <dbReference type="ARBA" id="ARBA00023136"/>
    </source>
</evidence>
<dbReference type="Pfam" id="PF13903">
    <property type="entry name" value="Claudin_2"/>
    <property type="match status" value="1"/>
</dbReference>
<dbReference type="GO" id="GO:0019991">
    <property type="term" value="P:septate junction assembly"/>
    <property type="evidence" value="ECO:0007669"/>
    <property type="project" value="TreeGrafter"/>
</dbReference>
<keyword evidence="3 5" id="KW-1133">Transmembrane helix</keyword>
<name>A0AAN8SHX6_POLSC</name>
<reference evidence="7 9" key="1">
    <citation type="submission" date="2023-10" db="EMBL/GenBank/DDBJ databases">
        <title>Genomes of two closely related lineages of the louse Polyplax serrata with different host specificities.</title>
        <authorList>
            <person name="Martinu J."/>
            <person name="Tarabai H."/>
            <person name="Stefka J."/>
            <person name="Hypsa V."/>
        </authorList>
    </citation>
    <scope>NUCLEOTIDE SEQUENCE [LARGE SCALE GENOMIC DNA]</scope>
    <source>
        <strain evidence="6">98ZLc_SE</strain>
        <strain evidence="7">HR10_N</strain>
    </source>
</reference>
<evidence type="ECO:0000256" key="3">
    <source>
        <dbReference type="ARBA" id="ARBA00022989"/>
    </source>
</evidence>
<dbReference type="PANTHER" id="PTHR21284">
    <property type="entry name" value="EG:80H7.2 PROTEIN"/>
    <property type="match status" value="1"/>
</dbReference>
<proteinExistence type="predicted"/>
<keyword evidence="4 5" id="KW-0472">Membrane</keyword>
<dbReference type="Proteomes" id="UP001359485">
    <property type="component" value="Unassembled WGS sequence"/>
</dbReference>
<comment type="subcellular location">
    <subcellularLocation>
        <location evidence="1">Membrane</location>
        <topology evidence="1">Multi-pass membrane protein</topology>
    </subcellularLocation>
</comment>
<feature type="transmembrane region" description="Helical" evidence="5">
    <location>
        <begin position="133"/>
        <end position="155"/>
    </location>
</feature>
<dbReference type="GO" id="GO:0035151">
    <property type="term" value="P:regulation of tube size, open tracheal system"/>
    <property type="evidence" value="ECO:0007669"/>
    <property type="project" value="TreeGrafter"/>
</dbReference>
<evidence type="ECO:0000256" key="5">
    <source>
        <dbReference type="SAM" id="Phobius"/>
    </source>
</evidence>
<evidence type="ECO:0000256" key="1">
    <source>
        <dbReference type="ARBA" id="ARBA00004141"/>
    </source>
</evidence>
<dbReference type="InterPro" id="IPR004031">
    <property type="entry name" value="PMP22/EMP/MP20/Claudin"/>
</dbReference>
<feature type="transmembrane region" description="Helical" evidence="5">
    <location>
        <begin position="100"/>
        <end position="121"/>
    </location>
</feature>
<protein>
    <submittedName>
        <fullName evidence="7">Uncharacterized protein</fullName>
    </submittedName>
</protein>
<dbReference type="EMBL" id="JAWJWF010000004">
    <property type="protein sequence ID" value="KAK6633345.1"/>
    <property type="molecule type" value="Genomic_DNA"/>
</dbReference>
<feature type="transmembrane region" description="Helical" evidence="5">
    <location>
        <begin position="175"/>
        <end position="196"/>
    </location>
</feature>
<organism evidence="7 9">
    <name type="scientific">Polyplax serrata</name>
    <name type="common">Common mouse louse</name>
    <dbReference type="NCBI Taxonomy" id="468196"/>
    <lineage>
        <taxon>Eukaryota</taxon>
        <taxon>Metazoa</taxon>
        <taxon>Ecdysozoa</taxon>
        <taxon>Arthropoda</taxon>
        <taxon>Hexapoda</taxon>
        <taxon>Insecta</taxon>
        <taxon>Pterygota</taxon>
        <taxon>Neoptera</taxon>
        <taxon>Paraneoptera</taxon>
        <taxon>Psocodea</taxon>
        <taxon>Troctomorpha</taxon>
        <taxon>Phthiraptera</taxon>
        <taxon>Anoplura</taxon>
        <taxon>Polyplacidae</taxon>
        <taxon>Polyplax</taxon>
    </lineage>
</organism>
<evidence type="ECO:0000256" key="2">
    <source>
        <dbReference type="ARBA" id="ARBA00022692"/>
    </source>
</evidence>
<feature type="transmembrane region" description="Helical" evidence="5">
    <location>
        <begin position="7"/>
        <end position="27"/>
    </location>
</feature>
<keyword evidence="8" id="KW-1185">Reference proteome</keyword>